<dbReference type="Pfam" id="PF01110">
    <property type="entry name" value="CNTF"/>
    <property type="match status" value="1"/>
</dbReference>
<dbReference type="InterPro" id="IPR009079">
    <property type="entry name" value="4_helix_cytokine-like_core"/>
</dbReference>
<keyword evidence="7" id="KW-1185">Reference proteome</keyword>
<dbReference type="GO" id="GO:0070120">
    <property type="term" value="P:ciliary neurotrophic factor-mediated signaling pathway"/>
    <property type="evidence" value="ECO:0007669"/>
    <property type="project" value="InterPro"/>
</dbReference>
<dbReference type="SUPFAM" id="SSF47266">
    <property type="entry name" value="4-helical cytokines"/>
    <property type="match status" value="1"/>
</dbReference>
<evidence type="ECO:0000313" key="6">
    <source>
        <dbReference type="EMBL" id="KAG5843982.1"/>
    </source>
</evidence>
<evidence type="ECO:0000256" key="5">
    <source>
        <dbReference type="SAM" id="SignalP"/>
    </source>
</evidence>
<evidence type="ECO:0000256" key="2">
    <source>
        <dbReference type="ARBA" id="ARBA00007432"/>
    </source>
</evidence>
<dbReference type="GO" id="GO:0005615">
    <property type="term" value="C:extracellular space"/>
    <property type="evidence" value="ECO:0007669"/>
    <property type="project" value="UniProtKB-KW"/>
</dbReference>
<proteinExistence type="inferred from homology"/>
<dbReference type="PANTHER" id="PTHR21353">
    <property type="match status" value="1"/>
</dbReference>
<dbReference type="Proteomes" id="UP001044222">
    <property type="component" value="Chromosome 8"/>
</dbReference>
<comment type="subcellular location">
    <subcellularLocation>
        <location evidence="1">Secreted</location>
    </subcellularLocation>
</comment>
<keyword evidence="4" id="KW-0964">Secreted</keyword>
<comment type="caution">
    <text evidence="6">The sequence shown here is derived from an EMBL/GenBank/DDBJ whole genome shotgun (WGS) entry which is preliminary data.</text>
</comment>
<dbReference type="EMBL" id="JAFIRN010000008">
    <property type="protein sequence ID" value="KAG5843982.1"/>
    <property type="molecule type" value="Genomic_DNA"/>
</dbReference>
<dbReference type="GO" id="GO:0005125">
    <property type="term" value="F:cytokine activity"/>
    <property type="evidence" value="ECO:0007669"/>
    <property type="project" value="UniProtKB-KW"/>
</dbReference>
<comment type="similarity">
    <text evidence="2">Belongs to the IL-6 superfamily.</text>
</comment>
<evidence type="ECO:0000256" key="3">
    <source>
        <dbReference type="ARBA" id="ARBA00022514"/>
    </source>
</evidence>
<organism evidence="6 7">
    <name type="scientific">Anguilla anguilla</name>
    <name type="common">European freshwater eel</name>
    <name type="synonym">Muraena anguilla</name>
    <dbReference type="NCBI Taxonomy" id="7936"/>
    <lineage>
        <taxon>Eukaryota</taxon>
        <taxon>Metazoa</taxon>
        <taxon>Chordata</taxon>
        <taxon>Craniata</taxon>
        <taxon>Vertebrata</taxon>
        <taxon>Euteleostomi</taxon>
        <taxon>Actinopterygii</taxon>
        <taxon>Neopterygii</taxon>
        <taxon>Teleostei</taxon>
        <taxon>Anguilliformes</taxon>
        <taxon>Anguillidae</taxon>
        <taxon>Anguilla</taxon>
    </lineage>
</organism>
<dbReference type="PANTHER" id="PTHR21353:SF9">
    <property type="match status" value="1"/>
</dbReference>
<keyword evidence="3" id="KW-0202">Cytokine</keyword>
<dbReference type="InterPro" id="IPR000151">
    <property type="entry name" value="Ciliary_neurotrophic_fac_CNTF"/>
</dbReference>
<feature type="signal peptide" evidence="5">
    <location>
        <begin position="1"/>
        <end position="16"/>
    </location>
</feature>
<keyword evidence="5" id="KW-0732">Signal</keyword>
<dbReference type="AlphaFoldDB" id="A0A9D3M9H3"/>
<gene>
    <name evidence="6" type="ORF">ANANG_G00156650</name>
</gene>
<evidence type="ECO:0000256" key="1">
    <source>
        <dbReference type="ARBA" id="ARBA00004613"/>
    </source>
</evidence>
<name>A0A9D3M9H3_ANGAN</name>
<dbReference type="Gene3D" id="1.20.1250.10">
    <property type="match status" value="1"/>
</dbReference>
<dbReference type="GO" id="GO:0043524">
    <property type="term" value="P:negative regulation of neuron apoptotic process"/>
    <property type="evidence" value="ECO:0007669"/>
    <property type="project" value="InterPro"/>
</dbReference>
<sequence length="200" mass="22715">MLRTLLLLCLCTLASAVPCIKPNELHGLHETYSRSLMLAHAIHQDVLNLLAPYEEQLGINGSQVPNLFMSGLPSCAVNYIDWLSLEDAARLQQDSEYLQLFNRHIDACCSSKLQLGAEYSLPLELLQLNIRDLQVQITEQLKLLQQPAVYRAASPPAPLCNRESLWVSRMQGYIVLRGLEKCVQKVVRDYTRLRSQQQQQ</sequence>
<dbReference type="InterPro" id="IPR010681">
    <property type="entry name" value="PRF/CT"/>
</dbReference>
<accession>A0A9D3M9H3</accession>
<evidence type="ECO:0000256" key="4">
    <source>
        <dbReference type="ARBA" id="ARBA00022525"/>
    </source>
</evidence>
<reference evidence="6" key="1">
    <citation type="submission" date="2021-01" db="EMBL/GenBank/DDBJ databases">
        <title>A chromosome-scale assembly of European eel, Anguilla anguilla.</title>
        <authorList>
            <person name="Henkel C."/>
            <person name="Jong-Raadsen S.A."/>
            <person name="Dufour S."/>
            <person name="Weltzien F.-A."/>
            <person name="Palstra A.P."/>
            <person name="Pelster B."/>
            <person name="Spaink H.P."/>
            <person name="Van Den Thillart G.E."/>
            <person name="Jansen H."/>
            <person name="Zahm M."/>
            <person name="Klopp C."/>
            <person name="Cedric C."/>
            <person name="Louis A."/>
            <person name="Berthelot C."/>
            <person name="Parey E."/>
            <person name="Roest Crollius H."/>
            <person name="Montfort J."/>
            <person name="Robinson-Rechavi M."/>
            <person name="Bucao C."/>
            <person name="Bouchez O."/>
            <person name="Gislard M."/>
            <person name="Lluch J."/>
            <person name="Milhes M."/>
            <person name="Lampietro C."/>
            <person name="Lopez Roques C."/>
            <person name="Donnadieu C."/>
            <person name="Braasch I."/>
            <person name="Desvignes T."/>
            <person name="Postlethwait J."/>
            <person name="Bobe J."/>
            <person name="Guiguen Y."/>
            <person name="Dirks R."/>
        </authorList>
    </citation>
    <scope>NUCLEOTIDE SEQUENCE</scope>
    <source>
        <strain evidence="6">Tag_6206</strain>
        <tissue evidence="6">Liver</tissue>
    </source>
</reference>
<protein>
    <submittedName>
        <fullName evidence="6">Uncharacterized protein</fullName>
    </submittedName>
</protein>
<dbReference type="GO" id="GO:0005127">
    <property type="term" value="F:ciliary neurotrophic factor receptor binding"/>
    <property type="evidence" value="ECO:0007669"/>
    <property type="project" value="InterPro"/>
</dbReference>
<evidence type="ECO:0000313" key="7">
    <source>
        <dbReference type="Proteomes" id="UP001044222"/>
    </source>
</evidence>
<feature type="chain" id="PRO_5038778321" evidence="5">
    <location>
        <begin position="17"/>
        <end position="200"/>
    </location>
</feature>